<reference evidence="1" key="1">
    <citation type="journal article" date="2021" name="Proc. Natl. Acad. Sci. U.S.A.">
        <title>A Catalog of Tens of Thousands of Viruses from Human Metagenomes Reveals Hidden Associations with Chronic Diseases.</title>
        <authorList>
            <person name="Tisza M.J."/>
            <person name="Buck C.B."/>
        </authorList>
    </citation>
    <scope>NUCLEOTIDE SEQUENCE</scope>
    <source>
        <strain evidence="1">CtHip2</strain>
    </source>
</reference>
<organism evidence="1">
    <name type="scientific">Siphoviridae sp. ctHip2</name>
    <dbReference type="NCBI Taxonomy" id="2827830"/>
    <lineage>
        <taxon>Viruses</taxon>
        <taxon>Duplodnaviria</taxon>
        <taxon>Heunggongvirae</taxon>
        <taxon>Uroviricota</taxon>
        <taxon>Caudoviricetes</taxon>
    </lineage>
</organism>
<protein>
    <submittedName>
        <fullName evidence="1">Uncharacterized protein</fullName>
    </submittedName>
</protein>
<accession>A0A8S5RWG6</accession>
<dbReference type="EMBL" id="BK032497">
    <property type="protein sequence ID" value="DAF42903.1"/>
    <property type="molecule type" value="Genomic_DNA"/>
</dbReference>
<name>A0A8S5RWG6_9CAUD</name>
<evidence type="ECO:0000313" key="1">
    <source>
        <dbReference type="EMBL" id="DAF42903.1"/>
    </source>
</evidence>
<proteinExistence type="predicted"/>
<sequence>MNEFQKHLFKLNEVKFSDYNLNYIDSNNEDEEGVIVVITNDFEKAFAFKPYNRIANKNAYLVIEEETDLEAIVKQILGEDNFCNLPNLRQFHNGQLCRYLKIVEFSSYNTDAFTHLKTYLKHNFEETEDDVKHYELFDKNIVIVPKEFYDLAKEKVMPAA</sequence>